<feature type="binding site" evidence="5">
    <location>
        <position position="307"/>
    </location>
    <ligand>
        <name>substrate</name>
    </ligand>
</feature>
<comment type="pathway">
    <text evidence="5">Nucleotide-sugar biosynthesis; GDP-L-fucose biosynthesis via de novo pathway; GDP-L-fucose from GDP-alpha-D-mannose: step 2/2.</text>
</comment>
<evidence type="ECO:0000256" key="1">
    <source>
        <dbReference type="ARBA" id="ARBA00005959"/>
    </source>
</evidence>
<feature type="binding site" evidence="5">
    <location>
        <begin position="11"/>
        <end position="17"/>
    </location>
    <ligand>
        <name>NADP(+)</name>
        <dbReference type="ChEBI" id="CHEBI:58349"/>
    </ligand>
</feature>
<feature type="binding site" evidence="5">
    <location>
        <position position="187"/>
    </location>
    <ligand>
        <name>substrate</name>
    </ligand>
</feature>
<evidence type="ECO:0000256" key="3">
    <source>
        <dbReference type="ARBA" id="ARBA00023002"/>
    </source>
</evidence>
<accession>A0ABT4VE82</accession>
<evidence type="ECO:0000256" key="5">
    <source>
        <dbReference type="HAMAP-Rule" id="MF_00956"/>
    </source>
</evidence>
<keyword evidence="3 5" id="KW-0560">Oxidoreductase</keyword>
<name>A0ABT4VE82_9HELI</name>
<dbReference type="InterPro" id="IPR001509">
    <property type="entry name" value="Epimerase_deHydtase"/>
</dbReference>
<keyword evidence="5" id="KW-0511">Multifunctional enzyme</keyword>
<dbReference type="HAMAP" id="MF_00956">
    <property type="entry name" value="GDP_fucose_synth"/>
    <property type="match status" value="1"/>
</dbReference>
<dbReference type="CDD" id="cd05239">
    <property type="entry name" value="GDP_FS_SDR_e"/>
    <property type="match status" value="1"/>
</dbReference>
<dbReference type="Proteomes" id="UP001210261">
    <property type="component" value="Unassembled WGS sequence"/>
</dbReference>
<comment type="catalytic activity">
    <reaction evidence="5">
        <text>GDP-beta-L-fucose + NADP(+) = GDP-4-dehydro-alpha-D-rhamnose + NADPH + H(+)</text>
        <dbReference type="Rhea" id="RHEA:18885"/>
        <dbReference type="ChEBI" id="CHEBI:15378"/>
        <dbReference type="ChEBI" id="CHEBI:57273"/>
        <dbReference type="ChEBI" id="CHEBI:57783"/>
        <dbReference type="ChEBI" id="CHEBI:57964"/>
        <dbReference type="ChEBI" id="CHEBI:58349"/>
        <dbReference type="EC" id="1.1.1.271"/>
    </reaction>
</comment>
<dbReference type="InterPro" id="IPR036291">
    <property type="entry name" value="NAD(P)-bd_dom_sf"/>
</dbReference>
<dbReference type="InterPro" id="IPR028614">
    <property type="entry name" value="GDP_fucose/colitose_synth"/>
</dbReference>
<dbReference type="EMBL" id="JAQHXR010000002">
    <property type="protein sequence ID" value="MDA3968999.1"/>
    <property type="molecule type" value="Genomic_DNA"/>
</dbReference>
<evidence type="ECO:0000313" key="8">
    <source>
        <dbReference type="Proteomes" id="UP001210261"/>
    </source>
</evidence>
<dbReference type="PANTHER" id="PTHR43238:SF1">
    <property type="entry name" value="GDP-L-FUCOSE SYNTHASE"/>
    <property type="match status" value="1"/>
</dbReference>
<feature type="binding site" evidence="5">
    <location>
        <position position="140"/>
    </location>
    <ligand>
        <name>NADP(+)</name>
        <dbReference type="ChEBI" id="CHEBI:58349"/>
    </ligand>
</feature>
<dbReference type="SUPFAM" id="SSF51735">
    <property type="entry name" value="NAD(P)-binding Rossmann-fold domains"/>
    <property type="match status" value="1"/>
</dbReference>
<feature type="binding site" evidence="5">
    <location>
        <position position="231"/>
    </location>
    <ligand>
        <name>substrate</name>
    </ligand>
</feature>
<comment type="similarity">
    <text evidence="1 5">Belongs to the NAD(P)-dependent epimerase/dehydratase family. Fucose synthase subfamily.</text>
</comment>
<feature type="active site" description="Proton donor/acceptor" evidence="5">
    <location>
        <position position="136"/>
    </location>
</feature>
<evidence type="ECO:0000259" key="6">
    <source>
        <dbReference type="Pfam" id="PF01370"/>
    </source>
</evidence>
<evidence type="ECO:0000313" key="7">
    <source>
        <dbReference type="EMBL" id="MDA3968999.1"/>
    </source>
</evidence>
<dbReference type="RefSeq" id="WP_271021290.1">
    <property type="nucleotide sequence ID" value="NZ_JAQHXR010000002.1"/>
</dbReference>
<keyword evidence="4 5" id="KW-0413">Isomerase</keyword>
<dbReference type="EC" id="1.1.1.271" evidence="5"/>
<dbReference type="Gene3D" id="3.40.50.720">
    <property type="entry name" value="NAD(P)-binding Rossmann-like Domain"/>
    <property type="match status" value="2"/>
</dbReference>
<feature type="domain" description="NAD-dependent epimerase/dehydratase" evidence="6">
    <location>
        <begin position="7"/>
        <end position="275"/>
    </location>
</feature>
<feature type="site" description="Important for catalytic activity" evidence="5">
    <location>
        <position position="107"/>
    </location>
</feature>
<comment type="caution">
    <text evidence="7">The sequence shown here is derived from an EMBL/GenBank/DDBJ whole genome shotgun (WGS) entry which is preliminary data.</text>
</comment>
<protein>
    <recommendedName>
        <fullName evidence="5">GDP-L-fucose synthase</fullName>
        <ecNumber evidence="5">1.1.1.271</ecNumber>
    </recommendedName>
    <alternativeName>
        <fullName evidence="5">GDP-4-keto-6-deoxy-D-mannose-3,5-epimerase-4-reductase</fullName>
    </alternativeName>
</protein>
<gene>
    <name evidence="5" type="primary">fcl</name>
    <name evidence="7" type="ORF">PF021_04830</name>
</gene>
<comment type="function">
    <text evidence="5">Catalyzes the two-step NADP-dependent conversion of GDP-4-dehydro-6-deoxy-D-mannose to GDP-fucose, involving an epimerase and a reductase reaction.</text>
</comment>
<reference evidence="7 8" key="1">
    <citation type="submission" date="2023-01" db="EMBL/GenBank/DDBJ databases">
        <title>Description of Helicobacter ibis sp. nov. isolated from faecal droppings of black-faced ibis (Theristicus melanopis).</title>
        <authorList>
            <person name="Lopez-Cantillo M."/>
            <person name="Vidal-Veuthey B."/>
            <person name="Mella A."/>
            <person name="De La Haba R."/>
            <person name="Collado L."/>
        </authorList>
    </citation>
    <scope>NUCLEOTIDE SEQUENCE [LARGE SCALE GENOMIC DNA]</scope>
    <source>
        <strain evidence="7 8">A82</strain>
    </source>
</reference>
<keyword evidence="2 5" id="KW-0521">NADP</keyword>
<organism evidence="7 8">
    <name type="scientific">Helicobacter ibis</name>
    <dbReference type="NCBI Taxonomy" id="2962633"/>
    <lineage>
        <taxon>Bacteria</taxon>
        <taxon>Pseudomonadati</taxon>
        <taxon>Campylobacterota</taxon>
        <taxon>Epsilonproteobacteria</taxon>
        <taxon>Campylobacterales</taxon>
        <taxon>Helicobacteraceae</taxon>
        <taxon>Helicobacter</taxon>
    </lineage>
</organism>
<keyword evidence="8" id="KW-1185">Reference proteome</keyword>
<comment type="caution">
    <text evidence="5">Lacks conserved residue(s) required for the propagation of feature annotation.</text>
</comment>
<dbReference type="PANTHER" id="PTHR43238">
    <property type="entry name" value="GDP-L-FUCOSE SYNTHASE"/>
    <property type="match status" value="1"/>
</dbReference>
<proteinExistence type="inferred from homology"/>
<dbReference type="Pfam" id="PF01370">
    <property type="entry name" value="Epimerase"/>
    <property type="match status" value="1"/>
</dbReference>
<evidence type="ECO:0000256" key="4">
    <source>
        <dbReference type="ARBA" id="ARBA00023235"/>
    </source>
</evidence>
<feature type="binding site" evidence="5">
    <location>
        <position position="238"/>
    </location>
    <ligand>
        <name>substrate</name>
    </ligand>
</feature>
<sequence length="368" mass="41036">MKKDSKIFVAGHRGCAGSSIVSELQNNGYSNLVLRTRSELDLVNQQDVFEFFKKEKPDVVFLVAVLPCGASNVAQRADFIYENLSIQNNVIHASYVNDVKKLIFFGSGYMYPKDAVNPLREDCMLTGSLEYGAYSFGLAKIAGSVMCESYNLQYGTNFITLALNNLYSENANFEFEKSRVLPALVRKFHLAKLLQDGRVDDVLLNLKVNSINEANAILAKHGISKESVEIWGSGRVRREFIHAKDLALASIFVMENIDFKDVANKEMQNTHINVGTGVDYSIAEVANMVKDIIGFNGELKFNISKPDSSMDRLMDCSKINNLGWKHTIELHEGIKMMYKAYIVSAGGGANNSKIVISSIKQSYYERVA</sequence>
<evidence type="ECO:0000256" key="2">
    <source>
        <dbReference type="ARBA" id="ARBA00022857"/>
    </source>
</evidence>